<organism evidence="9 10">
    <name type="scientific">Shouchella clausii</name>
    <name type="common">Alkalihalobacillus clausii</name>
    <dbReference type="NCBI Taxonomy" id="79880"/>
    <lineage>
        <taxon>Bacteria</taxon>
        <taxon>Bacillati</taxon>
        <taxon>Bacillota</taxon>
        <taxon>Bacilli</taxon>
        <taxon>Bacillales</taxon>
        <taxon>Bacillaceae</taxon>
        <taxon>Shouchella</taxon>
    </lineage>
</organism>
<proteinExistence type="inferred from homology"/>
<evidence type="ECO:0000256" key="4">
    <source>
        <dbReference type="ARBA" id="ARBA00022679"/>
    </source>
</evidence>
<evidence type="ECO:0000313" key="9">
    <source>
        <dbReference type="EMBL" id="PAE90545.1"/>
    </source>
</evidence>
<dbReference type="GO" id="GO:0005737">
    <property type="term" value="C:cytoplasm"/>
    <property type="evidence" value="ECO:0007669"/>
    <property type="project" value="InterPro"/>
</dbReference>
<keyword evidence="4" id="KW-0808">Transferase</keyword>
<evidence type="ECO:0000256" key="3">
    <source>
        <dbReference type="ARBA" id="ARBA00014701"/>
    </source>
</evidence>
<dbReference type="AlphaFoldDB" id="A0A268P5G5"/>
<dbReference type="PROSITE" id="PS01125">
    <property type="entry name" value="ROK"/>
    <property type="match status" value="1"/>
</dbReference>
<evidence type="ECO:0000256" key="8">
    <source>
        <dbReference type="ARBA" id="ARBA00032386"/>
    </source>
</evidence>
<dbReference type="Proteomes" id="UP000216207">
    <property type="component" value="Unassembled WGS sequence"/>
</dbReference>
<dbReference type="GO" id="GO:0005524">
    <property type="term" value="F:ATP binding"/>
    <property type="evidence" value="ECO:0007669"/>
    <property type="project" value="UniProtKB-KW"/>
</dbReference>
<evidence type="ECO:0000256" key="2">
    <source>
        <dbReference type="ARBA" id="ARBA00012323"/>
    </source>
</evidence>
<dbReference type="InterPro" id="IPR004654">
    <property type="entry name" value="ROK_glcA"/>
</dbReference>
<dbReference type="Pfam" id="PF00480">
    <property type="entry name" value="ROK"/>
    <property type="match status" value="1"/>
</dbReference>
<reference evidence="9 10" key="1">
    <citation type="submission" date="2017-07" db="EMBL/GenBank/DDBJ databases">
        <title>Isolation and whole genome analysis of endospore-forming bacteria from heroin.</title>
        <authorList>
            <person name="Kalinowski J."/>
            <person name="Ahrens B."/>
            <person name="Al-Dilaimi A."/>
            <person name="Winkler A."/>
            <person name="Wibberg D."/>
            <person name="Schleenbecker U."/>
            <person name="Ruckert C."/>
            <person name="Wolfel R."/>
            <person name="Grass G."/>
        </authorList>
    </citation>
    <scope>NUCLEOTIDE SEQUENCE [LARGE SCALE GENOMIC DNA]</scope>
    <source>
        <strain evidence="9 10">7539</strain>
    </source>
</reference>
<dbReference type="SUPFAM" id="SSF53067">
    <property type="entry name" value="Actin-like ATPase domain"/>
    <property type="match status" value="1"/>
</dbReference>
<comment type="caution">
    <text evidence="9">The sequence shown here is derived from an EMBL/GenBank/DDBJ whole genome shotgun (WGS) entry which is preliminary data.</text>
</comment>
<dbReference type="InterPro" id="IPR043129">
    <property type="entry name" value="ATPase_NBD"/>
</dbReference>
<keyword evidence="5" id="KW-0547">Nucleotide-binding</keyword>
<gene>
    <name evidence="9" type="ORF">CHH72_01270</name>
</gene>
<dbReference type="RefSeq" id="WP_095293630.1">
    <property type="nucleotide sequence ID" value="NZ_BOQS01000009.1"/>
</dbReference>
<dbReference type="InterPro" id="IPR000600">
    <property type="entry name" value="ROK"/>
</dbReference>
<evidence type="ECO:0000313" key="10">
    <source>
        <dbReference type="Proteomes" id="UP000216207"/>
    </source>
</evidence>
<dbReference type="GO" id="GO:0006096">
    <property type="term" value="P:glycolytic process"/>
    <property type="evidence" value="ECO:0007669"/>
    <property type="project" value="InterPro"/>
</dbReference>
<dbReference type="EMBL" id="NPCC01000004">
    <property type="protein sequence ID" value="PAE90545.1"/>
    <property type="molecule type" value="Genomic_DNA"/>
</dbReference>
<evidence type="ECO:0000256" key="1">
    <source>
        <dbReference type="ARBA" id="ARBA00006479"/>
    </source>
</evidence>
<protein>
    <recommendedName>
        <fullName evidence="3">Glucokinase</fullName>
        <ecNumber evidence="2">2.7.1.2</ecNumber>
    </recommendedName>
    <alternativeName>
        <fullName evidence="8">Glucose kinase</fullName>
    </alternativeName>
</protein>
<dbReference type="NCBIfam" id="TIGR00744">
    <property type="entry name" value="ROK_glcA_fam"/>
    <property type="match status" value="1"/>
</dbReference>
<name>A0A268P5G5_SHOCL</name>
<evidence type="ECO:0000256" key="7">
    <source>
        <dbReference type="ARBA" id="ARBA00022840"/>
    </source>
</evidence>
<evidence type="ECO:0000256" key="6">
    <source>
        <dbReference type="ARBA" id="ARBA00022777"/>
    </source>
</evidence>
<dbReference type="PANTHER" id="PTHR18964">
    <property type="entry name" value="ROK (REPRESSOR, ORF, KINASE) FAMILY"/>
    <property type="match status" value="1"/>
</dbReference>
<keyword evidence="7" id="KW-0067">ATP-binding</keyword>
<dbReference type="EC" id="2.7.1.2" evidence="2"/>
<dbReference type="InterPro" id="IPR049874">
    <property type="entry name" value="ROK_cs"/>
</dbReference>
<accession>A0A268P5G5</accession>
<keyword evidence="6 9" id="KW-0418">Kinase</keyword>
<dbReference type="PANTHER" id="PTHR18964:SF149">
    <property type="entry name" value="BIFUNCTIONAL UDP-N-ACETYLGLUCOSAMINE 2-EPIMERASE_N-ACETYLMANNOSAMINE KINASE"/>
    <property type="match status" value="1"/>
</dbReference>
<evidence type="ECO:0000256" key="5">
    <source>
        <dbReference type="ARBA" id="ARBA00022741"/>
    </source>
</evidence>
<dbReference type="Gene3D" id="3.30.420.40">
    <property type="match status" value="2"/>
</dbReference>
<dbReference type="GO" id="GO:0004340">
    <property type="term" value="F:glucokinase activity"/>
    <property type="evidence" value="ECO:0007669"/>
    <property type="project" value="UniProtKB-EC"/>
</dbReference>
<sequence>MTEDYYAGIDIGGTTVKLAFLTETGELKDKWEIPTDVSENGKHIVDQIAASIQSRLPQHATLLGAGVGAPGFIEMETGFIHHAVNIGWRNYPLREELERVLGVVVRVDNDANLAALGEKWRGAGDGAEEELFITLGTGVGGGIITRGQILHGASGMGGEIGHITVIPEGGAPCNCGKTGCLETVSSATGILRMAKEKLTTNKDSALHRFEEGALTTKDIFDAAKAGDALAKDVVSEATFHLGFAIANLANTLNPSKIIIGGGVSKAKESLLAPLRLVFKQFALPRVSESAEIKLAHLGNDAGIYGAVWLAIQAKATQEEEMLGKSE</sequence>
<comment type="similarity">
    <text evidence="1">Belongs to the ROK (NagC/XylR) family.</text>
</comment>